<evidence type="ECO:0000313" key="2">
    <source>
        <dbReference type="EMBL" id="CAG2217300.1"/>
    </source>
</evidence>
<feature type="region of interest" description="Disordered" evidence="1">
    <location>
        <begin position="1"/>
        <end position="82"/>
    </location>
</feature>
<evidence type="ECO:0000256" key="1">
    <source>
        <dbReference type="SAM" id="MobiDB-lite"/>
    </source>
</evidence>
<evidence type="ECO:0000313" key="3">
    <source>
        <dbReference type="Proteomes" id="UP000683360"/>
    </source>
</evidence>
<gene>
    <name evidence="2" type="ORF">MEDL_30987</name>
</gene>
<reference evidence="2" key="1">
    <citation type="submission" date="2021-03" db="EMBL/GenBank/DDBJ databases">
        <authorList>
            <person name="Bekaert M."/>
        </authorList>
    </citation>
    <scope>NUCLEOTIDE SEQUENCE</scope>
</reference>
<sequence>MEQNIKELQHTIETEAEEDQTYHVETKTKDTKLHVESAVEDNHTQTERISEKKNSEKNEPDRSNNNIKSYAGVRNQPLRKENSHHRDTYDLLTIGSSIIKDIDGKRLYKNRKVKVITLHGKTVFGAIHIYQLMSTMPRMSVRSPQFGGRRIFRKLSSINLEHALEPSGRSVRVSNISLMYATRLVIVDRISSQHSAVTRAARDRFIRYFSGA</sequence>
<keyword evidence="3" id="KW-1185">Reference proteome</keyword>
<dbReference type="AlphaFoldDB" id="A0A8S3SCQ9"/>
<proteinExistence type="predicted"/>
<protein>
    <submittedName>
        <fullName evidence="2">Uncharacterized protein</fullName>
    </submittedName>
</protein>
<accession>A0A8S3SCQ9</accession>
<name>A0A8S3SCQ9_MYTED</name>
<dbReference type="EMBL" id="CAJPWZ010001526">
    <property type="protein sequence ID" value="CAG2217300.1"/>
    <property type="molecule type" value="Genomic_DNA"/>
</dbReference>
<organism evidence="2 3">
    <name type="scientific">Mytilus edulis</name>
    <name type="common">Blue mussel</name>
    <dbReference type="NCBI Taxonomy" id="6550"/>
    <lineage>
        <taxon>Eukaryota</taxon>
        <taxon>Metazoa</taxon>
        <taxon>Spiralia</taxon>
        <taxon>Lophotrochozoa</taxon>
        <taxon>Mollusca</taxon>
        <taxon>Bivalvia</taxon>
        <taxon>Autobranchia</taxon>
        <taxon>Pteriomorphia</taxon>
        <taxon>Mytilida</taxon>
        <taxon>Mytiloidea</taxon>
        <taxon>Mytilidae</taxon>
        <taxon>Mytilinae</taxon>
        <taxon>Mytilus</taxon>
    </lineage>
</organism>
<feature type="compositionally biased region" description="Basic and acidic residues" evidence="1">
    <location>
        <begin position="20"/>
        <end position="62"/>
    </location>
</feature>
<dbReference type="OrthoDB" id="10072345at2759"/>
<dbReference type="Proteomes" id="UP000683360">
    <property type="component" value="Unassembled WGS sequence"/>
</dbReference>
<comment type="caution">
    <text evidence="2">The sequence shown here is derived from an EMBL/GenBank/DDBJ whole genome shotgun (WGS) entry which is preliminary data.</text>
</comment>
<feature type="compositionally biased region" description="Basic and acidic residues" evidence="1">
    <location>
        <begin position="1"/>
        <end position="13"/>
    </location>
</feature>